<name>A0A1D3UFT8_TANFO</name>
<proteinExistence type="predicted"/>
<evidence type="ECO:0000259" key="2">
    <source>
        <dbReference type="PROSITE" id="PS50853"/>
    </source>
</evidence>
<dbReference type="InterPro" id="IPR013783">
    <property type="entry name" value="Ig-like_fold"/>
</dbReference>
<dbReference type="SUPFAM" id="SSF49265">
    <property type="entry name" value="Fibronectin type III"/>
    <property type="match status" value="2"/>
</dbReference>
<sequence length="664" mass="75514" precursor="true">MKKMKKVMILFVVVLCGATSMAGQEQYPNAVAGPEGIYVNCGNRIPRDFAYQVFRRAKGSKTWDEMATIACENHFDAFFNKVTLANVHNPVYRLPSDSTKGFVWRFVQRAVFTDSIPYFGTLPMYREALGVTWYDGTAEKGKKYEYKVVTQQAGRQPEEKITATVSYPLTPRSDYGIKVSEHEVKESHINLSFLIDRQQDLYAVKLLRGYYLQSDLVPLSIDVGFQNSNDTLKAIVTDTTAMRRGIILYCLQPYDIYGNPGRPSDTIRITNLTDLDETSYAGLKARPDKEGIRLTWNFPKPEFLRSIDIYKATDFRDSIDYHYLLSVSPEDTCYVDKDVVSAEIYSYKIVVNNAYGESPLSLSAMGWYYGDDPATAPHDLRAEVRMGVVELKWTRPDKDTKAYYIMRAVGRDTTLRQIGNAILSDSVLVTYIDSVDNVNSTMLTYAVCSKNASRNLSPLSERVYVTPMRNVRLTIPPNLATRYSDRRVLVSWDTVEEFDQNVMGYRLERRIAPANEADTTQRFETVHTENALMNYYEDADVKEGVTYEYRLFSQGAHGIESDPSVVSSCLVPAVKPLSISSLQVQKTTGGYRLAWEETEQENIESYKVYRVQENQPPQLLAKMKKNETSYFDTVKEDKVIYLYTVTCTGTNGVESEVVQWMGAN</sequence>
<gene>
    <name evidence="3" type="ORF">TFUB20_00517</name>
</gene>
<feature type="domain" description="Fibronectin type-III" evidence="2">
    <location>
        <begin position="473"/>
        <end position="574"/>
    </location>
</feature>
<dbReference type="Gene3D" id="2.60.40.10">
    <property type="entry name" value="Immunoglobulins"/>
    <property type="match status" value="4"/>
</dbReference>
<dbReference type="InterPro" id="IPR036116">
    <property type="entry name" value="FN3_sf"/>
</dbReference>
<dbReference type="OrthoDB" id="782387at2"/>
<keyword evidence="1" id="KW-0732">Signal</keyword>
<evidence type="ECO:0000256" key="1">
    <source>
        <dbReference type="SAM" id="SignalP"/>
    </source>
</evidence>
<feature type="signal peptide" evidence="1">
    <location>
        <begin position="1"/>
        <end position="22"/>
    </location>
</feature>
<reference evidence="3 4" key="1">
    <citation type="submission" date="2016-09" db="EMBL/GenBank/DDBJ databases">
        <authorList>
            <person name="Capua I."/>
            <person name="De Benedictis P."/>
            <person name="Joannis T."/>
            <person name="Lombin L.H."/>
            <person name="Cattoli G."/>
        </authorList>
    </citation>
    <scope>NUCLEOTIDE SEQUENCE [LARGE SCALE GENOMIC DNA]</scope>
    <source>
        <strain evidence="3 4">UB20</strain>
    </source>
</reference>
<evidence type="ECO:0000313" key="4">
    <source>
        <dbReference type="Proteomes" id="UP000182057"/>
    </source>
</evidence>
<organism evidence="3 4">
    <name type="scientific">Tannerella forsythia</name>
    <name type="common">Bacteroides forsythus</name>
    <dbReference type="NCBI Taxonomy" id="28112"/>
    <lineage>
        <taxon>Bacteria</taxon>
        <taxon>Pseudomonadati</taxon>
        <taxon>Bacteroidota</taxon>
        <taxon>Bacteroidia</taxon>
        <taxon>Bacteroidales</taxon>
        <taxon>Tannerellaceae</taxon>
        <taxon>Tannerella</taxon>
    </lineage>
</organism>
<dbReference type="AlphaFoldDB" id="A0A1D3UFT8"/>
<dbReference type="RefSeq" id="WP_074449453.1">
    <property type="nucleotide sequence ID" value="NZ_FMMM01000021.1"/>
</dbReference>
<protein>
    <recommendedName>
        <fullName evidence="2">Fibronectin type-III domain-containing protein</fullName>
    </recommendedName>
</protein>
<feature type="chain" id="PRO_5008922290" description="Fibronectin type-III domain-containing protein" evidence="1">
    <location>
        <begin position="23"/>
        <end position="664"/>
    </location>
</feature>
<dbReference type="PROSITE" id="PS50853">
    <property type="entry name" value="FN3"/>
    <property type="match status" value="1"/>
</dbReference>
<accession>A0A1D3UFT8</accession>
<dbReference type="Proteomes" id="UP000182057">
    <property type="component" value="Unassembled WGS sequence"/>
</dbReference>
<dbReference type="InterPro" id="IPR003961">
    <property type="entry name" value="FN3_dom"/>
</dbReference>
<dbReference type="CDD" id="cd00063">
    <property type="entry name" value="FN3"/>
    <property type="match status" value="1"/>
</dbReference>
<dbReference type="EMBL" id="FMMM01000021">
    <property type="protein sequence ID" value="SCQ18908.1"/>
    <property type="molecule type" value="Genomic_DNA"/>
</dbReference>
<evidence type="ECO:0000313" key="3">
    <source>
        <dbReference type="EMBL" id="SCQ18908.1"/>
    </source>
</evidence>